<proteinExistence type="predicted"/>
<dbReference type="SUPFAM" id="SSF54593">
    <property type="entry name" value="Glyoxalase/Bleomycin resistance protein/Dihydroxybiphenyl dioxygenase"/>
    <property type="match status" value="1"/>
</dbReference>
<reference evidence="2" key="1">
    <citation type="submission" date="2020-11" db="EMBL/GenBank/DDBJ databases">
        <title>Whole-genome analyses of Nonomuraea sp. K274.</title>
        <authorList>
            <person name="Veyisoglu A."/>
        </authorList>
    </citation>
    <scope>NUCLEOTIDE SEQUENCE</scope>
    <source>
        <strain evidence="2">K274</strain>
    </source>
</reference>
<protein>
    <submittedName>
        <fullName evidence="2">VOC family protein</fullName>
    </submittedName>
</protein>
<dbReference type="InterPro" id="IPR029068">
    <property type="entry name" value="Glyas_Bleomycin-R_OHBP_Dase"/>
</dbReference>
<dbReference type="InterPro" id="IPR041581">
    <property type="entry name" value="Glyoxalase_6"/>
</dbReference>
<accession>A0A931F630</accession>
<dbReference type="PANTHER" id="PTHR35908">
    <property type="entry name" value="HYPOTHETICAL FUSION PROTEIN"/>
    <property type="match status" value="1"/>
</dbReference>
<sequence>MTTSSTTSSTTTKAKLLAVTIDCADPRKLAAFYHEVTGWDIQYSEEEYAAVGDGTRSIYFGRVPDREPAAWPGPDKQFHLDFRVPDVERAAAEYVALGATRPEFQPGVTEEGTRWIVLQDPEGHLFCVCPDPS</sequence>
<dbReference type="PANTHER" id="PTHR35908:SF1">
    <property type="entry name" value="CONSERVED PROTEIN"/>
    <property type="match status" value="1"/>
</dbReference>
<keyword evidence="3" id="KW-1185">Reference proteome</keyword>
<dbReference type="AlphaFoldDB" id="A0A931F630"/>
<evidence type="ECO:0000313" key="3">
    <source>
        <dbReference type="Proteomes" id="UP000605361"/>
    </source>
</evidence>
<comment type="caution">
    <text evidence="2">The sequence shown here is derived from an EMBL/GenBank/DDBJ whole genome shotgun (WGS) entry which is preliminary data.</text>
</comment>
<dbReference type="CDD" id="cd06587">
    <property type="entry name" value="VOC"/>
    <property type="match status" value="1"/>
</dbReference>
<dbReference type="EMBL" id="JADOGI010000383">
    <property type="protein sequence ID" value="MBF8194272.1"/>
    <property type="molecule type" value="Genomic_DNA"/>
</dbReference>
<dbReference type="Gene3D" id="3.10.180.10">
    <property type="entry name" value="2,3-Dihydroxybiphenyl 1,2-Dioxygenase, domain 1"/>
    <property type="match status" value="1"/>
</dbReference>
<feature type="domain" description="VOC" evidence="1">
    <location>
        <begin position="15"/>
        <end position="131"/>
    </location>
</feature>
<evidence type="ECO:0000259" key="1">
    <source>
        <dbReference type="PROSITE" id="PS51819"/>
    </source>
</evidence>
<evidence type="ECO:0000313" key="2">
    <source>
        <dbReference type="EMBL" id="MBF8194272.1"/>
    </source>
</evidence>
<dbReference type="PROSITE" id="PS51819">
    <property type="entry name" value="VOC"/>
    <property type="match status" value="1"/>
</dbReference>
<dbReference type="Pfam" id="PF18029">
    <property type="entry name" value="Glyoxalase_6"/>
    <property type="match status" value="1"/>
</dbReference>
<organism evidence="2 3">
    <name type="scientific">Nonomuraea cypriaca</name>
    <dbReference type="NCBI Taxonomy" id="1187855"/>
    <lineage>
        <taxon>Bacteria</taxon>
        <taxon>Bacillati</taxon>
        <taxon>Actinomycetota</taxon>
        <taxon>Actinomycetes</taxon>
        <taxon>Streptosporangiales</taxon>
        <taxon>Streptosporangiaceae</taxon>
        <taxon>Nonomuraea</taxon>
    </lineage>
</organism>
<dbReference type="RefSeq" id="WP_195903102.1">
    <property type="nucleotide sequence ID" value="NZ_JADOGI010000383.1"/>
</dbReference>
<dbReference type="Proteomes" id="UP000605361">
    <property type="component" value="Unassembled WGS sequence"/>
</dbReference>
<name>A0A931F630_9ACTN</name>
<gene>
    <name evidence="2" type="ORF">ITP53_53160</name>
</gene>
<dbReference type="InterPro" id="IPR037523">
    <property type="entry name" value="VOC_core"/>
</dbReference>